<dbReference type="CDD" id="cd07812">
    <property type="entry name" value="SRPBCC"/>
    <property type="match status" value="1"/>
</dbReference>
<reference evidence="3" key="1">
    <citation type="journal article" date="2019" name="Int. J. Syst. Evol. Microbiol.">
        <title>The Global Catalogue of Microorganisms (GCM) 10K type strain sequencing project: providing services to taxonomists for standard genome sequencing and annotation.</title>
        <authorList>
            <consortium name="The Broad Institute Genomics Platform"/>
            <consortium name="The Broad Institute Genome Sequencing Center for Infectious Disease"/>
            <person name="Wu L."/>
            <person name="Ma J."/>
        </authorList>
    </citation>
    <scope>NUCLEOTIDE SEQUENCE [LARGE SCALE GENOMIC DNA]</scope>
    <source>
        <strain evidence="3">KCTC 42087</strain>
    </source>
</reference>
<dbReference type="RefSeq" id="WP_378288144.1">
    <property type="nucleotide sequence ID" value="NZ_JBHSON010000082.1"/>
</dbReference>
<keyword evidence="1" id="KW-0472">Membrane</keyword>
<evidence type="ECO:0000256" key="1">
    <source>
        <dbReference type="SAM" id="Phobius"/>
    </source>
</evidence>
<dbReference type="SUPFAM" id="SSF55961">
    <property type="entry name" value="Bet v1-like"/>
    <property type="match status" value="1"/>
</dbReference>
<proteinExistence type="predicted"/>
<feature type="transmembrane region" description="Helical" evidence="1">
    <location>
        <begin position="16"/>
        <end position="33"/>
    </location>
</feature>
<dbReference type="EMBL" id="JBHSON010000082">
    <property type="protein sequence ID" value="MFC5752182.1"/>
    <property type="molecule type" value="Genomic_DNA"/>
</dbReference>
<feature type="transmembrane region" description="Helical" evidence="1">
    <location>
        <begin position="76"/>
        <end position="95"/>
    </location>
</feature>
<evidence type="ECO:0000313" key="3">
    <source>
        <dbReference type="Proteomes" id="UP001596074"/>
    </source>
</evidence>
<accession>A0ABW1AAX7</accession>
<feature type="transmembrane region" description="Helical" evidence="1">
    <location>
        <begin position="45"/>
        <end position="67"/>
    </location>
</feature>
<evidence type="ECO:0000313" key="2">
    <source>
        <dbReference type="EMBL" id="MFC5752182.1"/>
    </source>
</evidence>
<organism evidence="2 3">
    <name type="scientific">Actinomadura rugatobispora</name>
    <dbReference type="NCBI Taxonomy" id="1994"/>
    <lineage>
        <taxon>Bacteria</taxon>
        <taxon>Bacillati</taxon>
        <taxon>Actinomycetota</taxon>
        <taxon>Actinomycetes</taxon>
        <taxon>Streptosporangiales</taxon>
        <taxon>Thermomonosporaceae</taxon>
        <taxon>Actinomadura</taxon>
    </lineage>
</organism>
<keyword evidence="1" id="KW-0812">Transmembrane</keyword>
<dbReference type="Proteomes" id="UP001596074">
    <property type="component" value="Unassembled WGS sequence"/>
</dbReference>
<name>A0ABW1AAX7_9ACTN</name>
<feature type="transmembrane region" description="Helical" evidence="1">
    <location>
        <begin position="115"/>
        <end position="136"/>
    </location>
</feature>
<keyword evidence="1" id="KW-1133">Transmembrane helix</keyword>
<dbReference type="Gene3D" id="3.30.530.20">
    <property type="match status" value="1"/>
</dbReference>
<dbReference type="InterPro" id="IPR023393">
    <property type="entry name" value="START-like_dom_sf"/>
</dbReference>
<sequence length="304" mass="32703">MRERIERHGAPGADRLLRWVTVVLALGVGAHGIDHMVVRGMAASPAPVIVGGYIQAGFVLIAMAMVLTRRRRAPEAAAAAGFGSAALFVYAHALPSVWHGYSDSFVSPPHTGVSWYSWVTAVAEIGAGVVAGVAGVRASRNRGATAERPTVVVERTIAAPPEALYELVGEVSGMARWSPETVRCRWLPPATGPAVGARFRGTNRQGRRRWSTTCTVVAAEHGRRFGFEVRLGRRPFSRWLYTFEARGAGCRVAETWTDLRPAWMLPLSWVISGVTDRTGHNRAGMEATLAALALAAERSEAGRA</sequence>
<protein>
    <submittedName>
        <fullName evidence="2">SRPBCC family protein</fullName>
    </submittedName>
</protein>
<comment type="caution">
    <text evidence="2">The sequence shown here is derived from an EMBL/GenBank/DDBJ whole genome shotgun (WGS) entry which is preliminary data.</text>
</comment>
<dbReference type="InterPro" id="IPR019587">
    <property type="entry name" value="Polyketide_cyclase/dehydratase"/>
</dbReference>
<gene>
    <name evidence="2" type="ORF">ACFPZN_41785</name>
</gene>
<dbReference type="Pfam" id="PF10604">
    <property type="entry name" value="Polyketide_cyc2"/>
    <property type="match status" value="1"/>
</dbReference>
<keyword evidence="3" id="KW-1185">Reference proteome</keyword>